<protein>
    <submittedName>
        <fullName evidence="1">Uncharacterized protein</fullName>
    </submittedName>
</protein>
<keyword evidence="2" id="KW-1185">Reference proteome</keyword>
<comment type="caution">
    <text evidence="1">The sequence shown here is derived from an EMBL/GenBank/DDBJ whole genome shotgun (WGS) entry which is preliminary data.</text>
</comment>
<dbReference type="STRING" id="1385510.GCA_000425205_00495"/>
<dbReference type="AlphaFoldDB" id="A0A0A5I8C8"/>
<dbReference type="Proteomes" id="UP000030528">
    <property type="component" value="Unassembled WGS sequence"/>
</dbReference>
<sequence>MKGTALFTTFDSQLVAIEEMERNQFDQLQQQGSYTRTILYKGESKEQTLRPVQFVDDLNWAYGY</sequence>
<evidence type="ECO:0000313" key="1">
    <source>
        <dbReference type="EMBL" id="KGX92087.1"/>
    </source>
</evidence>
<name>A0A0A5I8C8_9BACI</name>
<dbReference type="EMBL" id="AVPE01000008">
    <property type="protein sequence ID" value="KGX92087.1"/>
    <property type="molecule type" value="Genomic_DNA"/>
</dbReference>
<proteinExistence type="predicted"/>
<dbReference type="OrthoDB" id="3942at289201"/>
<gene>
    <name evidence="1" type="ORF">N781_03215</name>
</gene>
<organism evidence="1 2">
    <name type="scientific">Pontibacillus halophilus JSM 076056 = DSM 19796</name>
    <dbReference type="NCBI Taxonomy" id="1385510"/>
    <lineage>
        <taxon>Bacteria</taxon>
        <taxon>Bacillati</taxon>
        <taxon>Bacillota</taxon>
        <taxon>Bacilli</taxon>
        <taxon>Bacillales</taxon>
        <taxon>Bacillaceae</taxon>
        <taxon>Pontibacillus</taxon>
    </lineage>
</organism>
<dbReference type="eggNOG" id="ENOG5031ZY7">
    <property type="taxonomic scope" value="Bacteria"/>
</dbReference>
<dbReference type="RefSeq" id="WP_026799284.1">
    <property type="nucleotide sequence ID" value="NZ_AULI01000002.1"/>
</dbReference>
<evidence type="ECO:0000313" key="2">
    <source>
        <dbReference type="Proteomes" id="UP000030528"/>
    </source>
</evidence>
<accession>A0A0A5I8C8</accession>
<reference evidence="1 2" key="1">
    <citation type="submission" date="2013-08" db="EMBL/GenBank/DDBJ databases">
        <authorList>
            <person name="Huang J."/>
            <person name="Wang G."/>
        </authorList>
    </citation>
    <scope>NUCLEOTIDE SEQUENCE [LARGE SCALE GENOMIC DNA]</scope>
    <source>
        <strain evidence="1 2">JSM 076056</strain>
    </source>
</reference>